<keyword evidence="10" id="KW-1185">Reference proteome</keyword>
<evidence type="ECO:0000313" key="9">
    <source>
        <dbReference type="EMBL" id="BDG60803.1"/>
    </source>
</evidence>
<evidence type="ECO:0000256" key="6">
    <source>
        <dbReference type="SAM" id="MobiDB-lite"/>
    </source>
</evidence>
<evidence type="ECO:0000259" key="8">
    <source>
        <dbReference type="PROSITE" id="PS51849"/>
    </source>
</evidence>
<keyword evidence="3 7" id="KW-0812">Transmembrane</keyword>
<dbReference type="EMBL" id="AP025628">
    <property type="protein sequence ID" value="BDG60803.1"/>
    <property type="molecule type" value="Genomic_DNA"/>
</dbReference>
<gene>
    <name evidence="9" type="ORF">caldi_18930</name>
</gene>
<keyword evidence="2" id="KW-1003">Cell membrane</keyword>
<feature type="compositionally biased region" description="Basic and acidic residues" evidence="6">
    <location>
        <begin position="413"/>
        <end position="424"/>
    </location>
</feature>
<dbReference type="RefSeq" id="WP_264841499.1">
    <property type="nucleotide sequence ID" value="NZ_AP025628.1"/>
</dbReference>
<protein>
    <recommendedName>
        <fullName evidence="8">RsgI N-terminal anti-sigma domain-containing protein</fullName>
    </recommendedName>
</protein>
<feature type="compositionally biased region" description="Basic and acidic residues" evidence="6">
    <location>
        <begin position="441"/>
        <end position="468"/>
    </location>
</feature>
<dbReference type="PROSITE" id="PS51849">
    <property type="entry name" value="RSGI_N"/>
    <property type="match status" value="1"/>
</dbReference>
<dbReference type="AlphaFoldDB" id="A0AA35CLW1"/>
<evidence type="ECO:0000256" key="2">
    <source>
        <dbReference type="ARBA" id="ARBA00022475"/>
    </source>
</evidence>
<keyword evidence="5 7" id="KW-0472">Membrane</keyword>
<accession>A0AA35CLW1</accession>
<dbReference type="KEGG" id="cmic:caldi_18930"/>
<evidence type="ECO:0000256" key="4">
    <source>
        <dbReference type="ARBA" id="ARBA00022989"/>
    </source>
</evidence>
<feature type="transmembrane region" description="Helical" evidence="7">
    <location>
        <begin position="51"/>
        <end position="69"/>
    </location>
</feature>
<feature type="domain" description="RsgI N-terminal anti-sigma" evidence="8">
    <location>
        <begin position="2"/>
        <end position="49"/>
    </location>
</feature>
<feature type="compositionally biased region" description="Basic and acidic residues" evidence="6">
    <location>
        <begin position="316"/>
        <end position="404"/>
    </location>
</feature>
<evidence type="ECO:0000256" key="7">
    <source>
        <dbReference type="SAM" id="Phobius"/>
    </source>
</evidence>
<dbReference type="Pfam" id="PF23750">
    <property type="entry name" value="RsgI_M"/>
    <property type="match status" value="1"/>
</dbReference>
<name>A0AA35CLW1_9FIRM</name>
<comment type="subcellular location">
    <subcellularLocation>
        <location evidence="1">Cell membrane</location>
        <topology evidence="1">Single-pass membrane protein</topology>
    </subcellularLocation>
</comment>
<sequence length="468" mass="50877">MGKGVLLRLDGRRGIVLTPDGQFRHVRLSRPAAIGEEVTFPDAAHHAGPRAAWWAAAAAAVLLLAVAIVRPFVVPLPAVALVAVDINPSIELWVTAGERVRSARALNADGERVLALLRYRGRPAPEVVEAITEAAFRLGFLQPDDGDAMVLITISPAAPSGPAAPALEGLHDDLYRAAEEVIRSHRGVAQVQTLQADPSEREKAEALGISPGKYMLYEELRAQRPGQTLRPEELRDLRPGDLIRRFGAGSLQTVVERIRGRQAEKGLFPGRSPENPPPALPPGKDKDARGGKEDKGEHNSGPGRDGAPGLPGPRPGGDRDGAHEEPGRDEKGEDRKKEKDNEPGGRREPGRRPEGEDRQGPDGRGRGAPEPGEDGRDGGRERGERGADRPGKDERKDERGDRRSAGAGLFPWLEDRIRTEDRLRSLWPLSRNRNEGSGWPLRRDRGEEDASDPDGNREGEGESRQEED</sequence>
<dbReference type="InterPro" id="IPR055431">
    <property type="entry name" value="RsgI_M"/>
</dbReference>
<evidence type="ECO:0000256" key="1">
    <source>
        <dbReference type="ARBA" id="ARBA00004162"/>
    </source>
</evidence>
<dbReference type="GO" id="GO:0005886">
    <property type="term" value="C:plasma membrane"/>
    <property type="evidence" value="ECO:0007669"/>
    <property type="project" value="UniProtKB-SubCell"/>
</dbReference>
<feature type="compositionally biased region" description="Basic and acidic residues" evidence="6">
    <location>
        <begin position="283"/>
        <end position="298"/>
    </location>
</feature>
<evidence type="ECO:0000256" key="3">
    <source>
        <dbReference type="ARBA" id="ARBA00022692"/>
    </source>
</evidence>
<keyword evidence="4 7" id="KW-1133">Transmembrane helix</keyword>
<evidence type="ECO:0000256" key="5">
    <source>
        <dbReference type="ARBA" id="ARBA00023136"/>
    </source>
</evidence>
<dbReference type="InterPro" id="IPR024449">
    <property type="entry name" value="Anti-sigma_RsgI_N"/>
</dbReference>
<proteinExistence type="predicted"/>
<dbReference type="Proteomes" id="UP001163687">
    <property type="component" value="Chromosome"/>
</dbReference>
<feature type="region of interest" description="Disordered" evidence="6">
    <location>
        <begin position="261"/>
        <end position="468"/>
    </location>
</feature>
<reference evidence="9" key="1">
    <citation type="submission" date="2022-03" db="EMBL/GenBank/DDBJ databases">
        <title>Complete genome sequence of Caldinitratiruptor microaerophilus.</title>
        <authorList>
            <person name="Mukaiyama R."/>
            <person name="Nishiyama T."/>
            <person name="Ueda K."/>
        </authorList>
    </citation>
    <scope>NUCLEOTIDE SEQUENCE</scope>
    <source>
        <strain evidence="9">JCM 16183</strain>
    </source>
</reference>
<organism evidence="9 10">
    <name type="scientific">Caldinitratiruptor microaerophilus</name>
    <dbReference type="NCBI Taxonomy" id="671077"/>
    <lineage>
        <taxon>Bacteria</taxon>
        <taxon>Bacillati</taxon>
        <taxon>Bacillota</taxon>
        <taxon>Clostridia</taxon>
        <taxon>Eubacteriales</taxon>
        <taxon>Symbiobacteriaceae</taxon>
        <taxon>Caldinitratiruptor</taxon>
    </lineage>
</organism>
<evidence type="ECO:0000313" key="10">
    <source>
        <dbReference type="Proteomes" id="UP001163687"/>
    </source>
</evidence>
<dbReference type="Pfam" id="PF12791">
    <property type="entry name" value="RsgI_N"/>
    <property type="match status" value="1"/>
</dbReference>